<feature type="transmembrane region" description="Helical" evidence="2">
    <location>
        <begin position="842"/>
        <end position="860"/>
    </location>
</feature>
<name>A0ABY3GCP5_9PSED</name>
<evidence type="ECO:0000313" key="3">
    <source>
        <dbReference type="EMBL" id="TWR86673.1"/>
    </source>
</evidence>
<evidence type="ECO:0000256" key="2">
    <source>
        <dbReference type="SAM" id="Phobius"/>
    </source>
</evidence>
<protein>
    <submittedName>
        <fullName evidence="3">Uncharacterized protein</fullName>
    </submittedName>
</protein>
<keyword evidence="2" id="KW-1133">Transmembrane helix</keyword>
<organism evidence="3 4">
    <name type="scientific">Pseudomonas saxonica</name>
    <dbReference type="NCBI Taxonomy" id="2600598"/>
    <lineage>
        <taxon>Bacteria</taxon>
        <taxon>Pseudomonadati</taxon>
        <taxon>Pseudomonadota</taxon>
        <taxon>Gammaproteobacteria</taxon>
        <taxon>Pseudomonadales</taxon>
        <taxon>Pseudomonadaceae</taxon>
        <taxon>Pseudomonas</taxon>
    </lineage>
</organism>
<sequence>MGKSVLEKPATVPVLKVAPDQALASQLLQGGTELLNLVAPGNIIQPGATDTSGFEQSLWQPMIEALLQQVGNSFLDWVWQALKDYFAEPLALLNGFQQLAAVLVDPKITLLVKSKALLDFLEAQNSLTPTATPYIAIAQHLHHIIEVQQQRAAFTVAHSVLTLKSLVALAHMPEVQALAGKHTLAPVQNLLRGALEMAQTWLHLSQASWDSPESVFEGLREADLLPGWVIEIVEQGQRLYEVLDALYVQAESKAELENAPPLKRFLTQFNESNDALGKFTALFYLLVDDTALPILNKYAGDAFGGLFKVFALLKTGQQAAPEDTSGMSAALLTLDHYTSKPFIARMSGAGEVGQLMAEPLSFAHAALRGSARQEAGMNMVLRLFDPKQTWTGFAKETIAEILWLPEKEQVWKLLTSDIFQHGKMIRALSQVLDNQFWDEYATASWQDLPALIGGTLKRDLQAPDSQFVRAQSIASGVPADLIQPVLTATASIIQSWKGDNWSDFLTGSTQSVNGMVTSMANKGQVLPEQMQKVLNTCLFLTKNVARLISLWSLWHATQDKQQLGDESVALIRQLLVEHADDTTVWAFDKALIWLPVLPGLYRVLKQVQPIETGQRIQWVTRLLVSLYTQPEVQANPEIIWLREQVQRIAQEWLGAIPEAVLGQAVIEEVEAQPGLVQKTVIKSLYLAIDTAPPLLRLMKSAVNYASEGLLGDVIRGLLQPQASLVPLIMFLAVIPDSSEASNETSTPKPDPQPIDTTPVLGGVTAFTFVAGIVLAFKARRSYREGKLAAQKQEEEADAVESLVMTPVVQTGASSEQDNLIENTTPPDRPVAKNKANNWKIEAALAGVSLLLFSASAYALINRYTSSSTPTASDAAQKIEHICDTLLVMLSAPQEEIELTPETVDHWLEALISEVATLNESLASFDTLFTPTPSDETTTSPTPQPLANRKKRDTFSQNQQDFITAFKMSTVSFPIRKSAPPNLQSRHTIELDIKATKIELAGFINELSERARQIQEPFKANNPHTRNLKRRGTSFALVFETLKDYTARISRNTERIRRQLTPAINDRTEKLRTLANALATQPKVNSALPRKSLFFSYEGISPESNITDIRTARDLIAYPWGEVLIDTSGNLERFKEQNELIIAIFYCDALIAAILELRDASSATSQVTPSIRRQYNQDLTVIVDTREIIENLINYQFSKNPNVLGNLLFRKNQDREEFMLGRIGEILGKYMPGSTLNADSTFDVEYHVSDVIHTERFTLLQIAKGIHTVSKNARSGSKQLVKWATLTSVPAQTEILALNKEWLIIKQINRDAQRTAELMSDEQFADLDALDVRQYSEAFIQKITAELLPDPEDRVGIRGSTRVWEKREEDINTKNKKQINTQLEPRYQSTSLLEILWGITEKKRLHEYLRTQLTYSHSPLFMGTTETGAAKVAKALISKDFYPLYIEHIKEAFKNAETIKLQQELIDITLRPLKPYEPFSSVSLKGRVLPGVISGFRNLNDQIVYSFPDDRIWKFDTSIAVHEAYINNTDDFKTCMDSRQFYKNQMVNQTPQGMPLMGMPLTFKLFTNPAEEIIKSYQERFAEDADMLIHSKSELQTLKIMERLKFGWSVTSLFLGAFSVTSSVLGLLFGPLAPLIQSFAEDQPDEKFRYQWEAVAAGIAELFSSIPNVRGFLASSATRKALRLSPQNLKAIPRGGFSEYGLFKPVPESLSNKQALVVPLGRVLRKTNALHSPTVLDGEITTVLTGPYKKDKWRKKELWSNNYVFNQFEALNQAGIIMLTGNHSQYVYLRFRPAASSNSRWMFEAKIRAASDTSTGSPSNRRNRRGSSMGEVLQNSKDDISKLLAADPVRYTVSFDSQSAESSSGSIISDEALSWEGTRYFDKVNYNAPERDAYCDHLLLALDMTTTINHFNHTFQISKVKGGNTLNALKLLDYLISYYASVHETVWPALYTQVFIDTTLSALASSNVIMELLFEMLINNVYGKYQSRTAPLSTSAVKTFMQRLAAQAAQIINYQPRYEEPRSYVADSLFLEDIERLKSQLTSDLATWLVLILNSEGVEPENTTDEVEFLGDSSTKST</sequence>
<accession>A0ABY3GCP5</accession>
<gene>
    <name evidence="3" type="ORF">FJD38_20790</name>
</gene>
<evidence type="ECO:0000313" key="4">
    <source>
        <dbReference type="Proteomes" id="UP000318428"/>
    </source>
</evidence>
<proteinExistence type="predicted"/>
<evidence type="ECO:0000256" key="1">
    <source>
        <dbReference type="SAM" id="MobiDB-lite"/>
    </source>
</evidence>
<feature type="region of interest" description="Disordered" evidence="1">
    <location>
        <begin position="1811"/>
        <end position="1831"/>
    </location>
</feature>
<reference evidence="3 4" key="1">
    <citation type="submission" date="2019-06" db="EMBL/GenBank/DDBJ databases">
        <title>Pseudomonas bimorpha sp. nov. isolated from bovine raw milk and skim milk concentrate.</title>
        <authorList>
            <person name="Hofmann K."/>
            <person name="Huptas C."/>
            <person name="Doll E."/>
            <person name="Scherer S."/>
            <person name="Wenning M."/>
        </authorList>
    </citation>
    <scope>NUCLEOTIDE SEQUENCE [LARGE SCALE GENOMIC DNA]</scope>
    <source>
        <strain evidence="3 4">DSM 108989</strain>
    </source>
</reference>
<keyword evidence="2" id="KW-0812">Transmembrane</keyword>
<dbReference type="Proteomes" id="UP000318428">
    <property type="component" value="Unassembled WGS sequence"/>
</dbReference>
<feature type="transmembrane region" description="Helical" evidence="2">
    <location>
        <begin position="759"/>
        <end position="776"/>
    </location>
</feature>
<keyword evidence="2" id="KW-0472">Membrane</keyword>
<keyword evidence="4" id="KW-1185">Reference proteome</keyword>
<comment type="caution">
    <text evidence="3">The sequence shown here is derived from an EMBL/GenBank/DDBJ whole genome shotgun (WGS) entry which is preliminary data.</text>
</comment>
<feature type="compositionally biased region" description="Low complexity" evidence="1">
    <location>
        <begin position="928"/>
        <end position="940"/>
    </location>
</feature>
<dbReference type="RefSeq" id="WP_146387264.1">
    <property type="nucleotide sequence ID" value="NZ_VFIO01000011.1"/>
</dbReference>
<feature type="region of interest" description="Disordered" evidence="1">
    <location>
        <begin position="928"/>
        <end position="953"/>
    </location>
</feature>
<dbReference type="EMBL" id="VFIO01000011">
    <property type="protein sequence ID" value="TWR86673.1"/>
    <property type="molecule type" value="Genomic_DNA"/>
</dbReference>